<dbReference type="EMBL" id="JAADJZ010000033">
    <property type="protein sequence ID" value="KAF2865450.1"/>
    <property type="molecule type" value="Genomic_DNA"/>
</dbReference>
<evidence type="ECO:0008006" key="5">
    <source>
        <dbReference type="Google" id="ProtNLM"/>
    </source>
</evidence>
<comment type="caution">
    <text evidence="3">The sequence shown here is derived from an EMBL/GenBank/DDBJ whole genome shotgun (WGS) entry which is preliminary data.</text>
</comment>
<name>A0A7C8I582_9PLEO</name>
<feature type="compositionally biased region" description="Low complexity" evidence="1">
    <location>
        <begin position="200"/>
        <end position="211"/>
    </location>
</feature>
<feature type="chain" id="PRO_5028867190" description="Extracellular membrane protein CFEM domain-containing protein" evidence="2">
    <location>
        <begin position="22"/>
        <end position="251"/>
    </location>
</feature>
<accession>A0A7C8I582</accession>
<feature type="compositionally biased region" description="Low complexity" evidence="1">
    <location>
        <begin position="155"/>
        <end position="171"/>
    </location>
</feature>
<feature type="region of interest" description="Disordered" evidence="1">
    <location>
        <begin position="111"/>
        <end position="235"/>
    </location>
</feature>
<evidence type="ECO:0000313" key="3">
    <source>
        <dbReference type="EMBL" id="KAF2865450.1"/>
    </source>
</evidence>
<evidence type="ECO:0000256" key="2">
    <source>
        <dbReference type="SAM" id="SignalP"/>
    </source>
</evidence>
<gene>
    <name evidence="3" type="ORF">BDV95DRAFT_253532</name>
</gene>
<dbReference type="AlphaFoldDB" id="A0A7C8I582"/>
<dbReference type="OrthoDB" id="5427833at2759"/>
<protein>
    <recommendedName>
        <fullName evidence="5">Extracellular membrane protein CFEM domain-containing protein</fullName>
    </recommendedName>
</protein>
<feature type="compositionally biased region" description="Low complexity" evidence="1">
    <location>
        <begin position="136"/>
        <end position="146"/>
    </location>
</feature>
<proteinExistence type="predicted"/>
<feature type="compositionally biased region" description="Pro residues" evidence="1">
    <location>
        <begin position="172"/>
        <end position="183"/>
    </location>
</feature>
<organism evidence="3 4">
    <name type="scientific">Massariosphaeria phaeospora</name>
    <dbReference type="NCBI Taxonomy" id="100035"/>
    <lineage>
        <taxon>Eukaryota</taxon>
        <taxon>Fungi</taxon>
        <taxon>Dikarya</taxon>
        <taxon>Ascomycota</taxon>
        <taxon>Pezizomycotina</taxon>
        <taxon>Dothideomycetes</taxon>
        <taxon>Pleosporomycetidae</taxon>
        <taxon>Pleosporales</taxon>
        <taxon>Pleosporales incertae sedis</taxon>
        <taxon>Massariosphaeria</taxon>
    </lineage>
</organism>
<evidence type="ECO:0000313" key="4">
    <source>
        <dbReference type="Proteomes" id="UP000481861"/>
    </source>
</evidence>
<keyword evidence="4" id="KW-1185">Reference proteome</keyword>
<keyword evidence="2" id="KW-0732">Signal</keyword>
<dbReference type="Proteomes" id="UP000481861">
    <property type="component" value="Unassembled WGS sequence"/>
</dbReference>
<evidence type="ECO:0000256" key="1">
    <source>
        <dbReference type="SAM" id="MobiDB-lite"/>
    </source>
</evidence>
<feature type="compositionally biased region" description="Polar residues" evidence="1">
    <location>
        <begin position="225"/>
        <end position="235"/>
    </location>
</feature>
<sequence length="251" mass="25111">MHNFFSQAMVAGLLAAGVTTASQLVALSNFTPQVDNLPSQCQTVYTTKIQGCVPGDFVTKDGHQCTESCVSGLYKIAPAVIQQCRGATVPDKSIVAIFLLSLGPNALCPNNGLPEPEASSTQVEQTSTRPPPPPASTAQEPSPSSTAEIDTDPRASATTLATSSASPTSPTVAPPASTPPPQPTSATGDSPALQPPPAAPSETASSQKSNSGSGGGSPFDVVAAGSSSQLRPSTAMSGAILGMVLALAAIL</sequence>
<reference evidence="3 4" key="1">
    <citation type="submission" date="2020-01" db="EMBL/GenBank/DDBJ databases">
        <authorList>
            <consortium name="DOE Joint Genome Institute"/>
            <person name="Haridas S."/>
            <person name="Albert R."/>
            <person name="Binder M."/>
            <person name="Bloem J."/>
            <person name="Labutti K."/>
            <person name="Salamov A."/>
            <person name="Andreopoulos B."/>
            <person name="Baker S.E."/>
            <person name="Barry K."/>
            <person name="Bills G."/>
            <person name="Bluhm B.H."/>
            <person name="Cannon C."/>
            <person name="Castanera R."/>
            <person name="Culley D.E."/>
            <person name="Daum C."/>
            <person name="Ezra D."/>
            <person name="Gonzalez J.B."/>
            <person name="Henrissat B."/>
            <person name="Kuo A."/>
            <person name="Liang C."/>
            <person name="Lipzen A."/>
            <person name="Lutzoni F."/>
            <person name="Magnuson J."/>
            <person name="Mondo S."/>
            <person name="Nolan M."/>
            <person name="Ohm R."/>
            <person name="Pangilinan J."/>
            <person name="Park H.-J.H."/>
            <person name="Ramirez L."/>
            <person name="Alfaro M."/>
            <person name="Sun H."/>
            <person name="Tritt A."/>
            <person name="Yoshinaga Y."/>
            <person name="Zwiers L.-H.L."/>
            <person name="Turgeon B.G."/>
            <person name="Goodwin S.B."/>
            <person name="Spatafora J.W."/>
            <person name="Crous P.W."/>
            <person name="Grigoriev I.V."/>
        </authorList>
    </citation>
    <scope>NUCLEOTIDE SEQUENCE [LARGE SCALE GENOMIC DNA]</scope>
    <source>
        <strain evidence="3 4">CBS 611.86</strain>
    </source>
</reference>
<feature type="signal peptide" evidence="2">
    <location>
        <begin position="1"/>
        <end position="21"/>
    </location>
</feature>